<evidence type="ECO:0000313" key="1">
    <source>
        <dbReference type="EMBL" id="WCL54094.1"/>
    </source>
</evidence>
<gene>
    <name evidence="1" type="ORF">PH603_16265</name>
</gene>
<keyword evidence="2" id="KW-1185">Reference proteome</keyword>
<dbReference type="KEGG" id="gso:PH603_16265"/>
<evidence type="ECO:0008006" key="3">
    <source>
        <dbReference type="Google" id="ProtNLM"/>
    </source>
</evidence>
<organism evidence="1 2">
    <name type="scientific">Gimibacter soli</name>
    <dbReference type="NCBI Taxonomy" id="3024400"/>
    <lineage>
        <taxon>Bacteria</taxon>
        <taxon>Pseudomonadati</taxon>
        <taxon>Pseudomonadota</taxon>
        <taxon>Alphaproteobacteria</taxon>
        <taxon>Kordiimonadales</taxon>
        <taxon>Temperatibacteraceae</taxon>
        <taxon>Gimibacter</taxon>
    </lineage>
</organism>
<dbReference type="RefSeq" id="WP_289503813.1">
    <property type="nucleotide sequence ID" value="NZ_CP116805.1"/>
</dbReference>
<protein>
    <recommendedName>
        <fullName evidence="3">DUF3800 domain-containing protein</fullName>
    </recommendedName>
</protein>
<dbReference type="EMBL" id="CP116805">
    <property type="protein sequence ID" value="WCL54094.1"/>
    <property type="molecule type" value="Genomic_DNA"/>
</dbReference>
<reference evidence="1" key="1">
    <citation type="submission" date="2023-01" db="EMBL/GenBank/DDBJ databases">
        <title>The genome sequence of Kordiimonadaceae bacterium 6D33.</title>
        <authorList>
            <person name="Liu Y."/>
        </authorList>
    </citation>
    <scope>NUCLEOTIDE SEQUENCE</scope>
    <source>
        <strain evidence="1">6D33</strain>
    </source>
</reference>
<dbReference type="AlphaFoldDB" id="A0AAE9XPX9"/>
<proteinExistence type="predicted"/>
<name>A0AAE9XPX9_9PROT</name>
<evidence type="ECO:0000313" key="2">
    <source>
        <dbReference type="Proteomes" id="UP001217500"/>
    </source>
</evidence>
<dbReference type="Proteomes" id="UP001217500">
    <property type="component" value="Chromosome"/>
</dbReference>
<accession>A0AAE9XPX9</accession>
<sequence>MKLAYLGEAKTGGEPWAVAVLVIADPDRHWPAVDKAFVQIRKAHLMPKDRATCTFNPKEIFHGSGTFARDRYEFETRLALLEALTSLPTALGLKLFVAAVPAENCTQEDARTLVLEAYETEEAVALVTDTESSLKASPIGPPLMADRATSPLLQLADIVAFIAKRAAAEKEDTMELYERLLPAFA</sequence>